<dbReference type="Proteomes" id="UP000315003">
    <property type="component" value="Chromosome"/>
</dbReference>
<dbReference type="SUPFAM" id="SSF141571">
    <property type="entry name" value="Pentapeptide repeat-like"/>
    <property type="match status" value="1"/>
</dbReference>
<evidence type="ECO:0000313" key="6">
    <source>
        <dbReference type="Proteomes" id="UP000315003"/>
    </source>
</evidence>
<feature type="region of interest" description="Disordered" evidence="2">
    <location>
        <begin position="1"/>
        <end position="41"/>
    </location>
</feature>
<proteinExistence type="inferred from homology"/>
<feature type="domain" description="Phosphoribosyltransferase" evidence="3">
    <location>
        <begin position="279"/>
        <end position="368"/>
    </location>
</feature>
<dbReference type="Pfam" id="PF18912">
    <property type="entry name" value="DZR_2"/>
    <property type="match status" value="1"/>
</dbReference>
<evidence type="ECO:0000259" key="3">
    <source>
        <dbReference type="Pfam" id="PF00156"/>
    </source>
</evidence>
<accession>A0A517SRG2</accession>
<dbReference type="AlphaFoldDB" id="A0A517SRG2"/>
<evidence type="ECO:0000259" key="4">
    <source>
        <dbReference type="Pfam" id="PF18912"/>
    </source>
</evidence>
<dbReference type="Pfam" id="PF00156">
    <property type="entry name" value="Pribosyltran"/>
    <property type="match status" value="1"/>
</dbReference>
<dbReference type="InterPro" id="IPR044005">
    <property type="entry name" value="DZR_2"/>
</dbReference>
<name>A0A517SRG2_9BACT</name>
<dbReference type="PANTHER" id="PTHR47505:SF1">
    <property type="entry name" value="DNA UTILIZATION PROTEIN YHGH"/>
    <property type="match status" value="1"/>
</dbReference>
<dbReference type="InterPro" id="IPR000836">
    <property type="entry name" value="PRTase_dom"/>
</dbReference>
<dbReference type="EMBL" id="CP036272">
    <property type="protein sequence ID" value="QDT58714.1"/>
    <property type="molecule type" value="Genomic_DNA"/>
</dbReference>
<sequence length="370" mass="39205">MASTAEPETVIGPLALDAPVGNPTSLDTLSGQGGERSPGPSELAHLARQRLDSPRFDHSPSWRRHCMTLFWPPTCRLCDHSVMVGMELCDSCFRQLEISRCHTSQVCSRCGLPGAGASLAGASLAGASLAGASLAGASLAGASLAGASLASPVADSAASGCLECRDQTLHYDRCLSVWRYDGLVRQAIVAAKFGQAVPLAETLGKRLGWRLLADDTWLRQSCPVADTDAAPDLIGWVPSHFSRRMTRGGGGAQALARAVHSVLTRRWPDLCRVNLLRTTRVVKKQAWLSETERAQNVRGAFAPRRPWLNRSIPSSWLRHRLGGTAAIVAGKHVLVVDDVMTTGATLNEVAGVLKRAGAAQVTVAVAARAA</sequence>
<dbReference type="InterPro" id="IPR029057">
    <property type="entry name" value="PRTase-like"/>
</dbReference>
<evidence type="ECO:0000256" key="1">
    <source>
        <dbReference type="ARBA" id="ARBA00008007"/>
    </source>
</evidence>
<dbReference type="SUPFAM" id="SSF53271">
    <property type="entry name" value="PRTase-like"/>
    <property type="match status" value="1"/>
</dbReference>
<dbReference type="PANTHER" id="PTHR47505">
    <property type="entry name" value="DNA UTILIZATION PROTEIN YHGH"/>
    <property type="match status" value="1"/>
</dbReference>
<organism evidence="5 6">
    <name type="scientific">Stieleria bergensis</name>
    <dbReference type="NCBI Taxonomy" id="2528025"/>
    <lineage>
        <taxon>Bacteria</taxon>
        <taxon>Pseudomonadati</taxon>
        <taxon>Planctomycetota</taxon>
        <taxon>Planctomycetia</taxon>
        <taxon>Pirellulales</taxon>
        <taxon>Pirellulaceae</taxon>
        <taxon>Stieleria</taxon>
    </lineage>
</organism>
<dbReference type="Gene3D" id="2.160.20.80">
    <property type="entry name" value="E3 ubiquitin-protein ligase SopA"/>
    <property type="match status" value="1"/>
</dbReference>
<dbReference type="Gene3D" id="3.40.50.2020">
    <property type="match status" value="1"/>
</dbReference>
<evidence type="ECO:0000256" key="2">
    <source>
        <dbReference type="SAM" id="MobiDB-lite"/>
    </source>
</evidence>
<dbReference type="RefSeq" id="WP_419188149.1">
    <property type="nucleotide sequence ID" value="NZ_CP036272.1"/>
</dbReference>
<evidence type="ECO:0000313" key="5">
    <source>
        <dbReference type="EMBL" id="QDT58714.1"/>
    </source>
</evidence>
<gene>
    <name evidence="5" type="ORF">SV7mr_12120</name>
</gene>
<protein>
    <submittedName>
        <fullName evidence="5">DNA utilization protein GntX</fullName>
    </submittedName>
</protein>
<dbReference type="CDD" id="cd06223">
    <property type="entry name" value="PRTases_typeI"/>
    <property type="match status" value="1"/>
</dbReference>
<reference evidence="5 6" key="1">
    <citation type="submission" date="2019-02" db="EMBL/GenBank/DDBJ databases">
        <title>Deep-cultivation of Planctomycetes and their phenomic and genomic characterization uncovers novel biology.</title>
        <authorList>
            <person name="Wiegand S."/>
            <person name="Jogler M."/>
            <person name="Boedeker C."/>
            <person name="Pinto D."/>
            <person name="Vollmers J."/>
            <person name="Rivas-Marin E."/>
            <person name="Kohn T."/>
            <person name="Peeters S.H."/>
            <person name="Heuer A."/>
            <person name="Rast P."/>
            <person name="Oberbeckmann S."/>
            <person name="Bunk B."/>
            <person name="Jeske O."/>
            <person name="Meyerdierks A."/>
            <person name="Storesund J.E."/>
            <person name="Kallscheuer N."/>
            <person name="Luecker S."/>
            <person name="Lage O.M."/>
            <person name="Pohl T."/>
            <person name="Merkel B.J."/>
            <person name="Hornburger P."/>
            <person name="Mueller R.-W."/>
            <person name="Bruemmer F."/>
            <person name="Labrenz M."/>
            <person name="Spormann A.M."/>
            <person name="Op den Camp H."/>
            <person name="Overmann J."/>
            <person name="Amann R."/>
            <person name="Jetten M.S.M."/>
            <person name="Mascher T."/>
            <person name="Medema M.H."/>
            <person name="Devos D.P."/>
            <person name="Kaster A.-K."/>
            <person name="Ovreas L."/>
            <person name="Rohde M."/>
            <person name="Galperin M.Y."/>
            <person name="Jogler C."/>
        </authorList>
    </citation>
    <scope>NUCLEOTIDE SEQUENCE [LARGE SCALE GENOMIC DNA]</scope>
    <source>
        <strain evidence="5 6">SV_7m_r</strain>
    </source>
</reference>
<dbReference type="InterPro" id="IPR051910">
    <property type="entry name" value="ComF/GntX_DNA_util-trans"/>
</dbReference>
<comment type="similarity">
    <text evidence="1">Belongs to the ComF/GntX family.</text>
</comment>
<feature type="domain" description="Double zinc ribbon" evidence="4">
    <location>
        <begin position="67"/>
        <end position="121"/>
    </location>
</feature>
<keyword evidence="6" id="KW-1185">Reference proteome</keyword>